<name>A0A4Y2MWA5_ARAVE</name>
<feature type="chain" id="PRO_5021260390" description="Secreted protein" evidence="2">
    <location>
        <begin position="25"/>
        <end position="102"/>
    </location>
</feature>
<accession>A0A4Y2MWA5</accession>
<evidence type="ECO:0000256" key="2">
    <source>
        <dbReference type="SAM" id="SignalP"/>
    </source>
</evidence>
<evidence type="ECO:0008006" key="5">
    <source>
        <dbReference type="Google" id="ProtNLM"/>
    </source>
</evidence>
<dbReference type="EMBL" id="BGPR01205864">
    <property type="protein sequence ID" value="GBN29936.1"/>
    <property type="molecule type" value="Genomic_DNA"/>
</dbReference>
<dbReference type="AlphaFoldDB" id="A0A4Y2MWA5"/>
<feature type="compositionally biased region" description="Polar residues" evidence="1">
    <location>
        <begin position="77"/>
        <end position="91"/>
    </location>
</feature>
<organism evidence="3 4">
    <name type="scientific">Araneus ventricosus</name>
    <name type="common">Orbweaver spider</name>
    <name type="synonym">Epeira ventricosa</name>
    <dbReference type="NCBI Taxonomy" id="182803"/>
    <lineage>
        <taxon>Eukaryota</taxon>
        <taxon>Metazoa</taxon>
        <taxon>Ecdysozoa</taxon>
        <taxon>Arthropoda</taxon>
        <taxon>Chelicerata</taxon>
        <taxon>Arachnida</taxon>
        <taxon>Araneae</taxon>
        <taxon>Araneomorphae</taxon>
        <taxon>Entelegynae</taxon>
        <taxon>Araneoidea</taxon>
        <taxon>Araneidae</taxon>
        <taxon>Araneus</taxon>
    </lineage>
</organism>
<feature type="region of interest" description="Disordered" evidence="1">
    <location>
        <begin position="77"/>
        <end position="102"/>
    </location>
</feature>
<sequence>MGVRLFVCFCRAGALYWLTVKTSSLSSYHYITPPASPCLEPFGSFPAWMDGGEFSHTSCPLIAHHTSDGWVLRRARTQGSQSPNLTTSTHDPGSKFDVNLSR</sequence>
<reference evidence="3 4" key="1">
    <citation type="journal article" date="2019" name="Sci. Rep.">
        <title>Orb-weaving spider Araneus ventricosus genome elucidates the spidroin gene catalogue.</title>
        <authorList>
            <person name="Kono N."/>
            <person name="Nakamura H."/>
            <person name="Ohtoshi R."/>
            <person name="Moran D.A.P."/>
            <person name="Shinohara A."/>
            <person name="Yoshida Y."/>
            <person name="Fujiwara M."/>
            <person name="Mori M."/>
            <person name="Tomita M."/>
            <person name="Arakawa K."/>
        </authorList>
    </citation>
    <scope>NUCLEOTIDE SEQUENCE [LARGE SCALE GENOMIC DNA]</scope>
</reference>
<evidence type="ECO:0000313" key="4">
    <source>
        <dbReference type="Proteomes" id="UP000499080"/>
    </source>
</evidence>
<proteinExistence type="predicted"/>
<keyword evidence="4" id="KW-1185">Reference proteome</keyword>
<feature type="signal peptide" evidence="2">
    <location>
        <begin position="1"/>
        <end position="24"/>
    </location>
</feature>
<gene>
    <name evidence="3" type="ORF">AVEN_13673_1</name>
</gene>
<comment type="caution">
    <text evidence="3">The sequence shown here is derived from an EMBL/GenBank/DDBJ whole genome shotgun (WGS) entry which is preliminary data.</text>
</comment>
<evidence type="ECO:0000256" key="1">
    <source>
        <dbReference type="SAM" id="MobiDB-lite"/>
    </source>
</evidence>
<protein>
    <recommendedName>
        <fullName evidence="5">Secreted protein</fullName>
    </recommendedName>
</protein>
<evidence type="ECO:0000313" key="3">
    <source>
        <dbReference type="EMBL" id="GBN29936.1"/>
    </source>
</evidence>
<dbReference type="Proteomes" id="UP000499080">
    <property type="component" value="Unassembled WGS sequence"/>
</dbReference>
<keyword evidence="2" id="KW-0732">Signal</keyword>